<sequence length="158" mass="17963">MDDLDRRILSILQKDATLPVERVAAMVHSSKSPVWNRIRKLREAGIIDRQVAILDAEKVGRAEVFFVMVKTSSHSRAWLERFAAAIADMGEVQEAHRLAGEIDYLLKVRVTDTRAFDSFYKRLVAEVELFSVTSLLSMETLKETTEIPLTEEDVDTPE</sequence>
<name>A0A8B2NXI8_9HYPH</name>
<dbReference type="PANTHER" id="PTHR30154">
    <property type="entry name" value="LEUCINE-RESPONSIVE REGULATORY PROTEIN"/>
    <property type="match status" value="1"/>
</dbReference>
<dbReference type="InterPro" id="IPR019888">
    <property type="entry name" value="Tscrpt_reg_AsnC-like"/>
</dbReference>
<dbReference type="SUPFAM" id="SSF54909">
    <property type="entry name" value="Dimeric alpha+beta barrel"/>
    <property type="match status" value="1"/>
</dbReference>
<dbReference type="InterPro" id="IPR036390">
    <property type="entry name" value="WH_DNA-bd_sf"/>
</dbReference>
<dbReference type="SMART" id="SM00344">
    <property type="entry name" value="HTH_ASNC"/>
    <property type="match status" value="1"/>
</dbReference>
<gene>
    <name evidence="5" type="ORF">DLJ53_14620</name>
</gene>
<keyword evidence="2" id="KW-0238">DNA-binding</keyword>
<evidence type="ECO:0000256" key="1">
    <source>
        <dbReference type="ARBA" id="ARBA00023015"/>
    </source>
</evidence>
<dbReference type="SUPFAM" id="SSF46785">
    <property type="entry name" value="Winged helix' DNA-binding domain"/>
    <property type="match status" value="1"/>
</dbReference>
<dbReference type="GO" id="GO:0043565">
    <property type="term" value="F:sequence-specific DNA binding"/>
    <property type="evidence" value="ECO:0007669"/>
    <property type="project" value="InterPro"/>
</dbReference>
<keyword evidence="3" id="KW-0804">Transcription</keyword>
<evidence type="ECO:0000256" key="3">
    <source>
        <dbReference type="ARBA" id="ARBA00023163"/>
    </source>
</evidence>
<comment type="caution">
    <text evidence="5">The sequence shown here is derived from an EMBL/GenBank/DDBJ whole genome shotgun (WGS) entry which is preliminary data.</text>
</comment>
<dbReference type="Proteomes" id="UP000249590">
    <property type="component" value="Unassembled WGS sequence"/>
</dbReference>
<proteinExistence type="predicted"/>
<reference evidence="5 6" key="1">
    <citation type="submission" date="2018-05" db="EMBL/GenBank/DDBJ databases">
        <title>Acuticoccus sediminis sp. nov., isolated from deep-sea sediment of Indian Ocean.</title>
        <authorList>
            <person name="Liu X."/>
            <person name="Lai Q."/>
            <person name="Du Y."/>
            <person name="Sun F."/>
            <person name="Zhang X."/>
            <person name="Wang S."/>
            <person name="Shao Z."/>
        </authorList>
    </citation>
    <scope>NUCLEOTIDE SEQUENCE [LARGE SCALE GENOMIC DNA]</scope>
    <source>
        <strain evidence="5 6">PTG4-2</strain>
    </source>
</reference>
<evidence type="ECO:0000256" key="2">
    <source>
        <dbReference type="ARBA" id="ARBA00023125"/>
    </source>
</evidence>
<evidence type="ECO:0000313" key="5">
    <source>
        <dbReference type="EMBL" id="RAI00498.1"/>
    </source>
</evidence>
<protein>
    <submittedName>
        <fullName evidence="5">ArsR family transcriptional regulator</fullName>
    </submittedName>
</protein>
<dbReference type="GO" id="GO:0005829">
    <property type="term" value="C:cytosol"/>
    <property type="evidence" value="ECO:0007669"/>
    <property type="project" value="TreeGrafter"/>
</dbReference>
<dbReference type="InterPro" id="IPR000485">
    <property type="entry name" value="AsnC-type_HTH_dom"/>
</dbReference>
<dbReference type="OrthoDB" id="7847328at2"/>
<dbReference type="EMBL" id="QHHQ01000003">
    <property type="protein sequence ID" value="RAI00498.1"/>
    <property type="molecule type" value="Genomic_DNA"/>
</dbReference>
<organism evidence="5 6">
    <name type="scientific">Acuticoccus sediminis</name>
    <dbReference type="NCBI Taxonomy" id="2184697"/>
    <lineage>
        <taxon>Bacteria</taxon>
        <taxon>Pseudomonadati</taxon>
        <taxon>Pseudomonadota</taxon>
        <taxon>Alphaproteobacteria</taxon>
        <taxon>Hyphomicrobiales</taxon>
        <taxon>Amorphaceae</taxon>
        <taxon>Acuticoccus</taxon>
    </lineage>
</organism>
<dbReference type="GO" id="GO:0043200">
    <property type="term" value="P:response to amino acid"/>
    <property type="evidence" value="ECO:0007669"/>
    <property type="project" value="TreeGrafter"/>
</dbReference>
<accession>A0A8B2NXI8</accession>
<dbReference type="Gene3D" id="3.30.70.920">
    <property type="match status" value="1"/>
</dbReference>
<dbReference type="Pfam" id="PF13404">
    <property type="entry name" value="HTH_AsnC-type"/>
    <property type="match status" value="1"/>
</dbReference>
<feature type="domain" description="HTH asnC-type" evidence="4">
    <location>
        <begin position="1"/>
        <end position="62"/>
    </location>
</feature>
<dbReference type="Pfam" id="PF01037">
    <property type="entry name" value="AsnC_trans_reg"/>
    <property type="match status" value="1"/>
</dbReference>
<dbReference type="PANTHER" id="PTHR30154:SF17">
    <property type="entry name" value="DNA-BINDING TRANSCRIPTIONAL ACTIVATOR DECR"/>
    <property type="match status" value="1"/>
</dbReference>
<dbReference type="InterPro" id="IPR019887">
    <property type="entry name" value="Tscrpt_reg_AsnC/Lrp_C"/>
</dbReference>
<dbReference type="InterPro" id="IPR036388">
    <property type="entry name" value="WH-like_DNA-bd_sf"/>
</dbReference>
<evidence type="ECO:0000313" key="6">
    <source>
        <dbReference type="Proteomes" id="UP000249590"/>
    </source>
</evidence>
<dbReference type="AlphaFoldDB" id="A0A8B2NXI8"/>
<dbReference type="RefSeq" id="WP_111346490.1">
    <property type="nucleotide sequence ID" value="NZ_JAIWKD010000008.1"/>
</dbReference>
<dbReference type="Gene3D" id="1.10.10.10">
    <property type="entry name" value="Winged helix-like DNA-binding domain superfamily/Winged helix DNA-binding domain"/>
    <property type="match status" value="1"/>
</dbReference>
<evidence type="ECO:0000259" key="4">
    <source>
        <dbReference type="PROSITE" id="PS50956"/>
    </source>
</evidence>
<keyword evidence="1" id="KW-0805">Transcription regulation</keyword>
<dbReference type="InterPro" id="IPR011008">
    <property type="entry name" value="Dimeric_a/b-barrel"/>
</dbReference>
<dbReference type="PROSITE" id="PS50956">
    <property type="entry name" value="HTH_ASNC_2"/>
    <property type="match status" value="1"/>
</dbReference>
<keyword evidence="6" id="KW-1185">Reference proteome</keyword>
<dbReference type="PRINTS" id="PR00033">
    <property type="entry name" value="HTHASNC"/>
</dbReference>